<dbReference type="InterPro" id="IPR004331">
    <property type="entry name" value="SPX_dom"/>
</dbReference>
<feature type="region of interest" description="Disordered" evidence="10">
    <location>
        <begin position="1123"/>
        <end position="1153"/>
    </location>
</feature>
<comment type="function">
    <text evidence="1 9">Required for growth under high-pressure and low-temperature conditions.</text>
</comment>
<dbReference type="PROSITE" id="PS50297">
    <property type="entry name" value="ANK_REP_REGION"/>
    <property type="match status" value="1"/>
</dbReference>
<comment type="similarity">
    <text evidence="2 9">Belongs to the DLT1 family.</text>
</comment>
<dbReference type="Pfam" id="PF03105">
    <property type="entry name" value="SPX"/>
    <property type="match status" value="1"/>
</dbReference>
<dbReference type="PROSITE" id="PS51382">
    <property type="entry name" value="SPX"/>
    <property type="match status" value="1"/>
</dbReference>
<dbReference type="Pfam" id="PF12796">
    <property type="entry name" value="Ank_2"/>
    <property type="match status" value="1"/>
</dbReference>
<gene>
    <name evidence="9" type="primary">DLT1</name>
    <name evidence="13" type="ORF">UCRPC4_g03931</name>
</gene>
<dbReference type="PROSITE" id="PS50088">
    <property type="entry name" value="ANK_REPEAT"/>
    <property type="match status" value="2"/>
</dbReference>
<feature type="transmembrane region" description="Helical" evidence="9">
    <location>
        <begin position="973"/>
        <end position="995"/>
    </location>
</feature>
<evidence type="ECO:0000256" key="1">
    <source>
        <dbReference type="ARBA" id="ARBA00002489"/>
    </source>
</evidence>
<dbReference type="PROSITE" id="PS51704">
    <property type="entry name" value="GP_PDE"/>
    <property type="match status" value="1"/>
</dbReference>
<keyword evidence="5 9" id="KW-1133">Transmembrane helix</keyword>
<dbReference type="GO" id="GO:0016020">
    <property type="term" value="C:membrane"/>
    <property type="evidence" value="ECO:0007669"/>
    <property type="project" value="UniProtKB-SubCell"/>
</dbReference>
<dbReference type="Pfam" id="PF13637">
    <property type="entry name" value="Ank_4"/>
    <property type="match status" value="1"/>
</dbReference>
<dbReference type="Gene3D" id="1.25.40.20">
    <property type="entry name" value="Ankyrin repeat-containing domain"/>
    <property type="match status" value="1"/>
</dbReference>
<dbReference type="Gene3D" id="3.20.20.190">
    <property type="entry name" value="Phosphatidylinositol (PI) phosphodiesterase"/>
    <property type="match status" value="1"/>
</dbReference>
<keyword evidence="14" id="KW-1185">Reference proteome</keyword>
<dbReference type="PANTHER" id="PTHR40021">
    <property type="entry name" value="DEFECT AT LOW TEMPERATURE PROTEIN 1"/>
    <property type="match status" value="1"/>
</dbReference>
<dbReference type="SUPFAM" id="SSF48403">
    <property type="entry name" value="Ankyrin repeat"/>
    <property type="match status" value="1"/>
</dbReference>
<dbReference type="InterPro" id="IPR038869">
    <property type="entry name" value="DLT1"/>
</dbReference>
<evidence type="ECO:0000259" key="12">
    <source>
        <dbReference type="PROSITE" id="PS51704"/>
    </source>
</evidence>
<evidence type="ECO:0000256" key="10">
    <source>
        <dbReference type="SAM" id="MobiDB-lite"/>
    </source>
</evidence>
<feature type="repeat" description="ANK" evidence="8">
    <location>
        <begin position="468"/>
        <end position="500"/>
    </location>
</feature>
<comment type="caution">
    <text evidence="13">The sequence shown here is derived from an EMBL/GenBank/DDBJ whole genome shotgun (WGS) entry which is preliminary data.</text>
</comment>
<dbReference type="EMBL" id="LCWF01000090">
    <property type="protein sequence ID" value="KKY20924.1"/>
    <property type="molecule type" value="Genomic_DNA"/>
</dbReference>
<evidence type="ECO:0000256" key="5">
    <source>
        <dbReference type="ARBA" id="ARBA00022989"/>
    </source>
</evidence>
<dbReference type="InterPro" id="IPR002110">
    <property type="entry name" value="Ankyrin_rpt"/>
</dbReference>
<dbReference type="OrthoDB" id="1577640at2759"/>
<feature type="transmembrane region" description="Helical" evidence="9">
    <location>
        <begin position="935"/>
        <end position="961"/>
    </location>
</feature>
<feature type="region of interest" description="Disordered" evidence="10">
    <location>
        <begin position="1240"/>
        <end position="1290"/>
    </location>
</feature>
<dbReference type="CDD" id="cd14483">
    <property type="entry name" value="SPX_PHO81_NUC-2_like"/>
    <property type="match status" value="1"/>
</dbReference>
<evidence type="ECO:0000256" key="8">
    <source>
        <dbReference type="PROSITE-ProRule" id="PRU00023"/>
    </source>
</evidence>
<evidence type="ECO:0000256" key="4">
    <source>
        <dbReference type="ARBA" id="ARBA00022692"/>
    </source>
</evidence>
<accession>A0A0G2EER0</accession>
<name>A0A0G2EER0_PHACM</name>
<dbReference type="InterPro" id="IPR017946">
    <property type="entry name" value="PLC-like_Pdiesterase_TIM-brl"/>
</dbReference>
<dbReference type="InterPro" id="IPR030395">
    <property type="entry name" value="GP_PDE_dom"/>
</dbReference>
<evidence type="ECO:0000256" key="9">
    <source>
        <dbReference type="RuleBase" id="RU367100"/>
    </source>
</evidence>
<dbReference type="Pfam" id="PF03009">
    <property type="entry name" value="GDPD"/>
    <property type="match status" value="1"/>
</dbReference>
<feature type="compositionally biased region" description="Polar residues" evidence="10">
    <location>
        <begin position="1267"/>
        <end position="1286"/>
    </location>
</feature>
<dbReference type="InterPro" id="IPR036770">
    <property type="entry name" value="Ankyrin_rpt-contain_sf"/>
</dbReference>
<dbReference type="GO" id="GO:0006629">
    <property type="term" value="P:lipid metabolic process"/>
    <property type="evidence" value="ECO:0007669"/>
    <property type="project" value="InterPro"/>
</dbReference>
<feature type="domain" description="SPX" evidence="11">
    <location>
        <begin position="13"/>
        <end position="176"/>
    </location>
</feature>
<evidence type="ECO:0000256" key="7">
    <source>
        <dbReference type="ARBA" id="ARBA00023136"/>
    </source>
</evidence>
<evidence type="ECO:0000256" key="6">
    <source>
        <dbReference type="ARBA" id="ARBA00023043"/>
    </source>
</evidence>
<reference evidence="13 14" key="1">
    <citation type="submission" date="2015-05" db="EMBL/GenBank/DDBJ databases">
        <title>Distinctive expansion of gene families associated with plant cell wall degradation and secondary metabolism in the genomes of grapevine trunk pathogens.</title>
        <authorList>
            <person name="Lawrence D.P."/>
            <person name="Travadon R."/>
            <person name="Rolshausen P.E."/>
            <person name="Baumgartner K."/>
        </authorList>
    </citation>
    <scope>NUCLEOTIDE SEQUENCE [LARGE SCALE GENOMIC DNA]</scope>
    <source>
        <strain evidence="13">UCRPC4</strain>
    </source>
</reference>
<dbReference type="SMART" id="SM00248">
    <property type="entry name" value="ANK"/>
    <property type="match status" value="7"/>
</dbReference>
<organism evidence="13 14">
    <name type="scientific">Phaeomoniella chlamydospora</name>
    <name type="common">Phaeoacremonium chlamydosporum</name>
    <dbReference type="NCBI Taxonomy" id="158046"/>
    <lineage>
        <taxon>Eukaryota</taxon>
        <taxon>Fungi</taxon>
        <taxon>Dikarya</taxon>
        <taxon>Ascomycota</taxon>
        <taxon>Pezizomycotina</taxon>
        <taxon>Eurotiomycetes</taxon>
        <taxon>Chaetothyriomycetidae</taxon>
        <taxon>Phaeomoniellales</taxon>
        <taxon>Phaeomoniellaceae</taxon>
        <taxon>Phaeomoniella</taxon>
    </lineage>
</organism>
<evidence type="ECO:0000256" key="2">
    <source>
        <dbReference type="ARBA" id="ARBA00005550"/>
    </source>
</evidence>
<dbReference type="GO" id="GO:0008081">
    <property type="term" value="F:phosphoric diester hydrolase activity"/>
    <property type="evidence" value="ECO:0007669"/>
    <property type="project" value="InterPro"/>
</dbReference>
<keyword evidence="6 8" id="KW-0040">ANK repeat</keyword>
<evidence type="ECO:0000256" key="3">
    <source>
        <dbReference type="ARBA" id="ARBA00021353"/>
    </source>
</evidence>
<feature type="domain" description="GP-PDE" evidence="12">
    <location>
        <begin position="603"/>
        <end position="908"/>
    </location>
</feature>
<dbReference type="Proteomes" id="UP000053317">
    <property type="component" value="Unassembled WGS sequence"/>
</dbReference>
<feature type="repeat" description="ANK" evidence="8">
    <location>
        <begin position="433"/>
        <end position="466"/>
    </location>
</feature>
<sequence>MIGQSLRPEKKALKFGKQIQKRQLDLPEYAASFLNYKALKKLIKQLSATPVLPAQNVTQHIEPVDPKAALRANKEVFFFRLEREIEKVNVFYLQKEAEFAIRLRTLVDKKRMIQGRSGSSSKTSSTFVTLVEGFQQFDNDLNKLQQFVEVNETAISKILKKWDKTSKVSKTKELYLQRAVELQPCFNRDVLRDLSDRATTARLDLEAWAEGENIQYDISRPTERHPTHPEENDIDLQISQAAVSGNLSGLREWVARFHSAPDASTKFTRAFLSSVSEAPDEALRILLETGVVNMLAEDDINERNCLHKAAISGRDEVLQTALQSGVDPSRSDVYGRIPLHYACLKGRVAMAQALIAAAPSTIDQLDHDNFTPLIHSITRHQNACAHLLLDQNARIDPVSESDHIPLNLACQHGAAEIAALLLQRGARLLPDAEGLYPQHLVARSEQPSQLLLVLRDYGADLDQKDKLYQWTPLFHAASEGRVEGVRCLLDQGVDIDVLDEKGLSTMYYATWEGQLECMKLLWERSLQVRQAKQLKRTQLEPQEPPQPNFLMDTTPLERPAEVDGIPDLSLPPPIIPLRRLRAIGQISFSFQVIKPYSGVPLEITHFATYWKATSADDAGHTALVTGSSLTGDYVQLFVQLTRDGVPVLYPRYKIDSPNFKMPICQLTYEEFTELGSRITGTTAEDKFRVIATQTSSSLELLHQNLTSSFLSLRDVLANLSTSIHINLTVVYPTPAEEVALGLRSTPDINTYADAILTDVFEHARFAKRQDPDFMRSIVFQSYNPNICTALNWKQPNYPVLLGNDLGEARDPLGPGPAVQSSGHTSMSIKDAARLAQSNNFMGLICRSSILEMIPALTETIKELGLVLVADTSDKLVAASPSKDAGWSKIQDGINGIMKANGVLRFNDTIDIDDQNVGHGRRVTTSKMALRRQRQLLFRIFYSTTFTFFFLVLVVLVLVSPADAIWQSYKNTRYLNIFIISGVYVLTAVVAMSILASRIYTNHSVLSSIPKTYIPIEHEDVRKHVRQMVQKVLERNAVVAYNVRPKYLALEVEGDAPGLTSRLSSVSAASPNPERLRACREWAKISHPGWSSPYSPDIPNLQYDVVVEELSSLIEAKAVSLSPADPLHAKSPRLSSPDPFGGHSTDNETAPPDPRIVQFLERPDNMSLRDYVSHLSSLNLINPPALSEQFLELYEYARFSGDPLTEDEFRRLMSIFAEILRGMTHLDEDLTSQIRELAPFEDSPDVYEGYETPTPASLHSSNVDDNHSTLSQTTGSSAQTTRSTNVAEKSELLRPINVNDKASNDSKAGVRKLIKANEVEHFYGFPEFSKVRGKCYTASKSQ</sequence>
<evidence type="ECO:0000313" key="13">
    <source>
        <dbReference type="EMBL" id="KKY20924.1"/>
    </source>
</evidence>
<proteinExistence type="inferred from homology"/>
<keyword evidence="7 9" id="KW-0472">Membrane</keyword>
<comment type="subcellular location">
    <subcellularLocation>
        <location evidence="9">Membrane</location>
        <topology evidence="9">Multi-pass membrane protein</topology>
    </subcellularLocation>
</comment>
<keyword evidence="4 9" id="KW-0812">Transmembrane</keyword>
<dbReference type="SUPFAM" id="SSF51695">
    <property type="entry name" value="PLC-like phosphodiesterases"/>
    <property type="match status" value="1"/>
</dbReference>
<evidence type="ECO:0000313" key="14">
    <source>
        <dbReference type="Proteomes" id="UP000053317"/>
    </source>
</evidence>
<protein>
    <recommendedName>
        <fullName evidence="3 9">Defect at low temperature protein 1</fullName>
    </recommendedName>
</protein>
<reference evidence="13 14" key="2">
    <citation type="submission" date="2015-05" db="EMBL/GenBank/DDBJ databases">
        <authorList>
            <person name="Morales-Cruz A."/>
            <person name="Amrine K.C."/>
            <person name="Cantu D."/>
        </authorList>
    </citation>
    <scope>NUCLEOTIDE SEQUENCE [LARGE SCALE GENOMIC DNA]</scope>
    <source>
        <strain evidence="13">UCRPC4</strain>
    </source>
</reference>
<evidence type="ECO:0000259" key="11">
    <source>
        <dbReference type="PROSITE" id="PS51382"/>
    </source>
</evidence>
<dbReference type="PANTHER" id="PTHR40021:SF1">
    <property type="entry name" value="DEFECT AT LOW TEMPERATURE PROTEIN 1"/>
    <property type="match status" value="1"/>
</dbReference>